<comment type="caution">
    <text evidence="15">The sequence shown here is derived from an EMBL/GenBank/DDBJ whole genome shotgun (WGS) entry which is preliminary data.</text>
</comment>
<evidence type="ECO:0000256" key="10">
    <source>
        <dbReference type="PROSITE-ProRule" id="PRU01360"/>
    </source>
</evidence>
<name>M2SFQ2_9SPHN</name>
<evidence type="ECO:0000256" key="8">
    <source>
        <dbReference type="ARBA" id="ARBA00023170"/>
    </source>
</evidence>
<dbReference type="InterPro" id="IPR012910">
    <property type="entry name" value="Plug_dom"/>
</dbReference>
<accession>M2SFQ2</accession>
<dbReference type="GO" id="GO:0015344">
    <property type="term" value="F:siderophore uptake transmembrane transporter activity"/>
    <property type="evidence" value="ECO:0007669"/>
    <property type="project" value="TreeGrafter"/>
</dbReference>
<dbReference type="Gene3D" id="2.170.130.10">
    <property type="entry name" value="TonB-dependent receptor, plug domain"/>
    <property type="match status" value="1"/>
</dbReference>
<dbReference type="NCBIfam" id="TIGR01783">
    <property type="entry name" value="TonB-siderophor"/>
    <property type="match status" value="1"/>
</dbReference>
<dbReference type="GO" id="GO:0038023">
    <property type="term" value="F:signaling receptor activity"/>
    <property type="evidence" value="ECO:0007669"/>
    <property type="project" value="InterPro"/>
</dbReference>
<feature type="signal peptide" evidence="12">
    <location>
        <begin position="1"/>
        <end position="24"/>
    </location>
</feature>
<comment type="subcellular location">
    <subcellularLocation>
        <location evidence="1 10">Cell outer membrane</location>
        <topology evidence="1 10">Multi-pass membrane protein</topology>
    </subcellularLocation>
</comment>
<dbReference type="AlphaFoldDB" id="M2SFQ2"/>
<dbReference type="EMBL" id="AMRV01000001">
    <property type="protein sequence ID" value="EMD84200.1"/>
    <property type="molecule type" value="Genomic_DNA"/>
</dbReference>
<dbReference type="PROSITE" id="PS52016">
    <property type="entry name" value="TONB_DEPENDENT_REC_3"/>
    <property type="match status" value="1"/>
</dbReference>
<evidence type="ECO:0000256" key="12">
    <source>
        <dbReference type="SAM" id="SignalP"/>
    </source>
</evidence>
<dbReference type="InterPro" id="IPR010105">
    <property type="entry name" value="TonB_sidphr_rcpt"/>
</dbReference>
<dbReference type="RefSeq" id="WP_008599511.1">
    <property type="nucleotide sequence ID" value="NZ_AMRV01000001.1"/>
</dbReference>
<dbReference type="Pfam" id="PF07715">
    <property type="entry name" value="Plug"/>
    <property type="match status" value="1"/>
</dbReference>
<dbReference type="InterPro" id="IPR000531">
    <property type="entry name" value="Beta-barrel_TonB"/>
</dbReference>
<dbReference type="Proteomes" id="UP000011717">
    <property type="component" value="Unassembled WGS sequence"/>
</dbReference>
<dbReference type="Gene3D" id="2.40.170.20">
    <property type="entry name" value="TonB-dependent receptor, beta-barrel domain"/>
    <property type="match status" value="1"/>
</dbReference>
<evidence type="ECO:0000313" key="15">
    <source>
        <dbReference type="EMBL" id="EMD84200.1"/>
    </source>
</evidence>
<gene>
    <name evidence="15" type="ORF">C725_0130</name>
</gene>
<organism evidence="15 16">
    <name type="scientific">Pacificimonas flava</name>
    <dbReference type="NCBI Taxonomy" id="1234595"/>
    <lineage>
        <taxon>Bacteria</taxon>
        <taxon>Pseudomonadati</taxon>
        <taxon>Pseudomonadota</taxon>
        <taxon>Alphaproteobacteria</taxon>
        <taxon>Sphingomonadales</taxon>
        <taxon>Sphingosinicellaceae</taxon>
        <taxon>Pacificimonas</taxon>
    </lineage>
</organism>
<evidence type="ECO:0000256" key="9">
    <source>
        <dbReference type="ARBA" id="ARBA00023237"/>
    </source>
</evidence>
<evidence type="ECO:0000256" key="7">
    <source>
        <dbReference type="ARBA" id="ARBA00023136"/>
    </source>
</evidence>
<evidence type="ECO:0000259" key="13">
    <source>
        <dbReference type="Pfam" id="PF00593"/>
    </source>
</evidence>
<evidence type="ECO:0000256" key="6">
    <source>
        <dbReference type="ARBA" id="ARBA00023077"/>
    </source>
</evidence>
<evidence type="ECO:0000256" key="5">
    <source>
        <dbReference type="ARBA" id="ARBA00022692"/>
    </source>
</evidence>
<comment type="similarity">
    <text evidence="2 10 11">Belongs to the TonB-dependent receptor family.</text>
</comment>
<evidence type="ECO:0000256" key="4">
    <source>
        <dbReference type="ARBA" id="ARBA00022452"/>
    </source>
</evidence>
<keyword evidence="12" id="KW-0732">Signal</keyword>
<evidence type="ECO:0000313" key="16">
    <source>
        <dbReference type="Proteomes" id="UP000011717"/>
    </source>
</evidence>
<keyword evidence="5 10" id="KW-0812">Transmembrane</keyword>
<dbReference type="GO" id="GO:0015891">
    <property type="term" value="P:siderophore transport"/>
    <property type="evidence" value="ECO:0007669"/>
    <property type="project" value="InterPro"/>
</dbReference>
<dbReference type="Pfam" id="PF00593">
    <property type="entry name" value="TonB_dep_Rec_b-barrel"/>
    <property type="match status" value="1"/>
</dbReference>
<dbReference type="CDD" id="cd01347">
    <property type="entry name" value="ligand_gated_channel"/>
    <property type="match status" value="1"/>
</dbReference>
<dbReference type="SUPFAM" id="SSF56935">
    <property type="entry name" value="Porins"/>
    <property type="match status" value="1"/>
</dbReference>
<keyword evidence="7 10" id="KW-0472">Membrane</keyword>
<keyword evidence="4 10" id="KW-1134">Transmembrane beta strand</keyword>
<sequence>MNVRFAVPLLLCVSPLAIATPAAAQQSESSPGADDEAIVITAQQRNATEVLNAADVGVLGSKDALDVPFNVRTYTETLILNQQPLTLGEVLDNDPTIRTSYGFGNAAELFVVRGFPLFGDDLGFNGLYGITPRQLVAPELYQEVQVLNGASAFLNGAAPGGTGVGGNINLVPKRAGTADLTRVTANYISDSHFGGSADVARRFADDTIGVRVNGAYRAGDVSVDDEFRRTAVVGGAIDYAGERLRVALDIAYQRVEVDGLRPKVQLSSAVTEIPDVPDADANYAQPWTSTELRDVFGTLTVEYDLADNALLYAAIGARDTDEAGTYGNITLNDGATGAATGGGSFIPYEANNESARAGARIDLEGAGITHEFNVGGNVLWQEGRTAYDFFTGYETNLYDTPVVAQPGSNFAGGDLDNPFPINRTHIASLFASDTIGLWDDRILVTGGLRMQVINTKTYGYDGSGLTEEYDDSAITPVVGVVVKPSDRISFFANRIEGLAAGETAPVNDEDIVNPGEAFPPYKSVQYEVGGKARLGTFNAALALFQTEQPNGYARPVDPAEPDGDLVYGVFGEQRNRGIELTLNGELTEELRLIAGGSVLEAKLRDTGGVNEGNDAAGVPEYLLNANVEWDLPFLRGLTLTGRAVHTGEQAANAANTLRLDSWTTFDIGARYVAAVGDRPLTLRAGIDNVANERYWATAFDSFGTALLQGTPRTFRLSASIDL</sequence>
<feature type="domain" description="TonB-dependent receptor-like beta-barrel" evidence="13">
    <location>
        <begin position="279"/>
        <end position="689"/>
    </location>
</feature>
<protein>
    <submittedName>
        <fullName evidence="15">Ferrichrome-iron receptor</fullName>
    </submittedName>
</protein>
<dbReference type="OrthoDB" id="9760333at2"/>
<feature type="domain" description="TonB-dependent receptor plug" evidence="14">
    <location>
        <begin position="65"/>
        <end position="162"/>
    </location>
</feature>
<dbReference type="PANTHER" id="PTHR32552:SF82">
    <property type="entry name" value="FCUA PROTEIN"/>
    <property type="match status" value="1"/>
</dbReference>
<dbReference type="PANTHER" id="PTHR32552">
    <property type="entry name" value="FERRICHROME IRON RECEPTOR-RELATED"/>
    <property type="match status" value="1"/>
</dbReference>
<evidence type="ECO:0000256" key="2">
    <source>
        <dbReference type="ARBA" id="ARBA00009810"/>
    </source>
</evidence>
<keyword evidence="3 10" id="KW-0813">Transport</keyword>
<evidence type="ECO:0000256" key="11">
    <source>
        <dbReference type="RuleBase" id="RU003357"/>
    </source>
</evidence>
<dbReference type="PATRIC" id="fig|1234595.3.peg.129"/>
<evidence type="ECO:0000256" key="1">
    <source>
        <dbReference type="ARBA" id="ARBA00004571"/>
    </source>
</evidence>
<dbReference type="InterPro" id="IPR036942">
    <property type="entry name" value="Beta-barrel_TonB_sf"/>
</dbReference>
<dbReference type="InterPro" id="IPR037066">
    <property type="entry name" value="Plug_dom_sf"/>
</dbReference>
<proteinExistence type="inferred from homology"/>
<keyword evidence="8 15" id="KW-0675">Receptor</keyword>
<keyword evidence="9 10" id="KW-0998">Cell outer membrane</keyword>
<dbReference type="InterPro" id="IPR039426">
    <property type="entry name" value="TonB-dep_rcpt-like"/>
</dbReference>
<feature type="chain" id="PRO_5004025593" evidence="12">
    <location>
        <begin position="25"/>
        <end position="722"/>
    </location>
</feature>
<evidence type="ECO:0000256" key="3">
    <source>
        <dbReference type="ARBA" id="ARBA00022448"/>
    </source>
</evidence>
<reference evidence="15 16" key="1">
    <citation type="journal article" date="2013" name="Genome Announc.">
        <title>Draft Genome Sequence of Strain JLT2015T, Belonging to the Family Sphingomonadaceae of the Alphaproteobacteria.</title>
        <authorList>
            <person name="Tang K."/>
            <person name="Liu K."/>
            <person name="Li S."/>
            <person name="Jiao N."/>
        </authorList>
    </citation>
    <scope>NUCLEOTIDE SEQUENCE [LARGE SCALE GENOMIC DNA]</scope>
    <source>
        <strain evidence="15 16">JLT2015</strain>
    </source>
</reference>
<dbReference type="GO" id="GO:0009279">
    <property type="term" value="C:cell outer membrane"/>
    <property type="evidence" value="ECO:0007669"/>
    <property type="project" value="UniProtKB-SubCell"/>
</dbReference>
<keyword evidence="6 11" id="KW-0798">TonB box</keyword>
<evidence type="ECO:0000259" key="14">
    <source>
        <dbReference type="Pfam" id="PF07715"/>
    </source>
</evidence>
<keyword evidence="16" id="KW-1185">Reference proteome</keyword>